<evidence type="ECO:0000259" key="1">
    <source>
        <dbReference type="Pfam" id="PF18701"/>
    </source>
</evidence>
<feature type="domain" description="DUF5641" evidence="1">
    <location>
        <begin position="208"/>
        <end position="301"/>
    </location>
</feature>
<proteinExistence type="predicted"/>
<name>A0A2M4AV77_9DIPT</name>
<dbReference type="InterPro" id="IPR036397">
    <property type="entry name" value="RNaseH_sf"/>
</dbReference>
<dbReference type="EMBL" id="GGFK01011378">
    <property type="protein sequence ID" value="MBW44699.1"/>
    <property type="molecule type" value="Transcribed_RNA"/>
</dbReference>
<organism evidence="2">
    <name type="scientific">Anopheles triannulatus</name>
    <dbReference type="NCBI Taxonomy" id="58253"/>
    <lineage>
        <taxon>Eukaryota</taxon>
        <taxon>Metazoa</taxon>
        <taxon>Ecdysozoa</taxon>
        <taxon>Arthropoda</taxon>
        <taxon>Hexapoda</taxon>
        <taxon>Insecta</taxon>
        <taxon>Pterygota</taxon>
        <taxon>Neoptera</taxon>
        <taxon>Endopterygota</taxon>
        <taxon>Diptera</taxon>
        <taxon>Nematocera</taxon>
        <taxon>Culicoidea</taxon>
        <taxon>Culicidae</taxon>
        <taxon>Anophelinae</taxon>
        <taxon>Anopheles</taxon>
    </lineage>
</organism>
<dbReference type="PANTHER" id="PTHR47331:SF1">
    <property type="entry name" value="GAG-LIKE PROTEIN"/>
    <property type="match status" value="1"/>
</dbReference>
<dbReference type="Gene3D" id="3.30.420.10">
    <property type="entry name" value="Ribonuclease H-like superfamily/Ribonuclease H"/>
    <property type="match status" value="1"/>
</dbReference>
<protein>
    <submittedName>
        <fullName evidence="2">Putative bel-2 cq-i</fullName>
    </submittedName>
</protein>
<evidence type="ECO:0000313" key="2">
    <source>
        <dbReference type="EMBL" id="MBW44699.1"/>
    </source>
</evidence>
<accession>A0A2M4AV77</accession>
<dbReference type="InterPro" id="IPR012337">
    <property type="entry name" value="RNaseH-like_sf"/>
</dbReference>
<dbReference type="PANTHER" id="PTHR47331">
    <property type="entry name" value="PHD-TYPE DOMAIN-CONTAINING PROTEIN"/>
    <property type="match status" value="1"/>
</dbReference>
<dbReference type="GO" id="GO:0003676">
    <property type="term" value="F:nucleic acid binding"/>
    <property type="evidence" value="ECO:0007669"/>
    <property type="project" value="InterPro"/>
</dbReference>
<sequence>MGELPAGRISPFTRPFTFVGIDFWLWWRPTWGVLFTCWTTRAIHIEVAHAMTPSACILTIRNFVGRRGTPNEIFSDQGTNLVGAHQELKETWAEVNKDAIIEGSGLPYTTWHFIPPSAPHFGGAWERMVQTVKRTLQFIRITDRPSDAVLQNWFIEVESIVNSRPLTDVPVDREEEAPLTPNHFLLGSSAGIKPLTLLDDTPPFVRNSWVTSQRYADAFWKKWVASYLPTLTRRSKWHQPAKPLQEGDLAVVVDASLPRGCWPVGRIVKLVPSKDGTVRRVLVKTARGKVLERPAIKVAALDIQPKQT</sequence>
<dbReference type="AlphaFoldDB" id="A0A2M4AV77"/>
<dbReference type="SUPFAM" id="SSF53098">
    <property type="entry name" value="Ribonuclease H-like"/>
    <property type="match status" value="1"/>
</dbReference>
<reference evidence="2" key="1">
    <citation type="submission" date="2018-01" db="EMBL/GenBank/DDBJ databases">
        <title>An insight into the sialome of Amazonian anophelines.</title>
        <authorList>
            <person name="Ribeiro J.M."/>
            <person name="Scarpassa V."/>
            <person name="Calvo E."/>
        </authorList>
    </citation>
    <scope>NUCLEOTIDE SEQUENCE</scope>
    <source>
        <tissue evidence="2">Salivary glands</tissue>
    </source>
</reference>
<dbReference type="InterPro" id="IPR040676">
    <property type="entry name" value="DUF5641"/>
</dbReference>
<dbReference type="Pfam" id="PF18701">
    <property type="entry name" value="DUF5641"/>
    <property type="match status" value="1"/>
</dbReference>